<evidence type="ECO:0000313" key="3">
    <source>
        <dbReference type="EMBL" id="TDL94214.1"/>
    </source>
</evidence>
<dbReference type="PIRSF" id="PIRSF017388">
    <property type="entry name" value="Esterase_lipase"/>
    <property type="match status" value="1"/>
</dbReference>
<dbReference type="OrthoDB" id="9800213at2"/>
<reference evidence="3 4" key="1">
    <citation type="submission" date="2019-01" db="EMBL/GenBank/DDBJ databases">
        <title>Draft genome sequences of the type strains of six Macrococcus species.</title>
        <authorList>
            <person name="Mazhar S."/>
            <person name="Altermann E."/>
            <person name="Hill C."/>
            <person name="Mcauliffe O."/>
        </authorList>
    </citation>
    <scope>NUCLEOTIDE SEQUENCE [LARGE SCALE GENOMIC DNA]</scope>
    <source>
        <strain evidence="3 4">CCM4811</strain>
    </source>
</reference>
<feature type="active site" description="Nucleophile" evidence="1">
    <location>
        <position position="93"/>
    </location>
</feature>
<name>A0A4R6BB78_9STAP</name>
<dbReference type="InterPro" id="IPR022742">
    <property type="entry name" value="Hydrolase_4"/>
</dbReference>
<evidence type="ECO:0000256" key="1">
    <source>
        <dbReference type="PIRSR" id="PIRSR017388-1"/>
    </source>
</evidence>
<dbReference type="AlphaFoldDB" id="A0A4R6BB78"/>
<keyword evidence="4" id="KW-1185">Reference proteome</keyword>
<dbReference type="InterPro" id="IPR029058">
    <property type="entry name" value="AB_hydrolase_fold"/>
</dbReference>
<sequence length="244" mass="27452">MKLKNPRPVYLKGSSHAVLLLHSFTGTVRDVKGLAQRLNDAGFTTYVPSYKGHGLLLEDLVRADMDDWWQNVLAGYEFLKQEGYETISVAGVSLGGLFTLKLLETFPEIHSGIAMSVPRFKDEVGIFYRLEQYSIRLGKMLGLSEEAHAEQLSHIQNYQLGAQKFCKAIDEIMNGLSEISQPVLMMYGGRDDVTYAESAQNIFDKLKEPKEIRAIAEAGHLMPLGRGQMQTEEMILSYFCHKNV</sequence>
<dbReference type="Proteomes" id="UP000295310">
    <property type="component" value="Unassembled WGS sequence"/>
</dbReference>
<feature type="domain" description="Serine aminopeptidase S33" evidence="2">
    <location>
        <begin position="16"/>
        <end position="126"/>
    </location>
</feature>
<proteinExistence type="predicted"/>
<dbReference type="SUPFAM" id="SSF53474">
    <property type="entry name" value="alpha/beta-Hydrolases"/>
    <property type="match status" value="1"/>
</dbReference>
<dbReference type="InterPro" id="IPR051044">
    <property type="entry name" value="MAG_DAG_Lipase"/>
</dbReference>
<dbReference type="PANTHER" id="PTHR11614">
    <property type="entry name" value="PHOSPHOLIPASE-RELATED"/>
    <property type="match status" value="1"/>
</dbReference>
<feature type="active site" description="Charge relay system" evidence="1">
    <location>
        <position position="220"/>
    </location>
</feature>
<evidence type="ECO:0000313" key="4">
    <source>
        <dbReference type="Proteomes" id="UP000295310"/>
    </source>
</evidence>
<dbReference type="InterPro" id="IPR012354">
    <property type="entry name" value="Esterase_lipase"/>
</dbReference>
<protein>
    <submittedName>
        <fullName evidence="3">Carboxylesterase</fullName>
    </submittedName>
</protein>
<organism evidence="3 4">
    <name type="scientific">Macrococcus brunensis</name>
    <dbReference type="NCBI Taxonomy" id="198483"/>
    <lineage>
        <taxon>Bacteria</taxon>
        <taxon>Bacillati</taxon>
        <taxon>Bacillota</taxon>
        <taxon>Bacilli</taxon>
        <taxon>Bacillales</taxon>
        <taxon>Staphylococcaceae</taxon>
        <taxon>Macrococcus</taxon>
    </lineage>
</organism>
<dbReference type="Gene3D" id="3.40.50.1820">
    <property type="entry name" value="alpha/beta hydrolase"/>
    <property type="match status" value="1"/>
</dbReference>
<dbReference type="Pfam" id="PF12146">
    <property type="entry name" value="Hydrolase_4"/>
    <property type="match status" value="1"/>
</dbReference>
<evidence type="ECO:0000259" key="2">
    <source>
        <dbReference type="Pfam" id="PF12146"/>
    </source>
</evidence>
<dbReference type="EMBL" id="SCWA01000020">
    <property type="protein sequence ID" value="TDL94214.1"/>
    <property type="molecule type" value="Genomic_DNA"/>
</dbReference>
<accession>A0A4R6BB78</accession>
<gene>
    <name evidence="3" type="ORF">ERX27_09665</name>
</gene>
<feature type="active site" description="Charge relay system" evidence="1">
    <location>
        <position position="191"/>
    </location>
</feature>
<comment type="caution">
    <text evidence="3">The sequence shown here is derived from an EMBL/GenBank/DDBJ whole genome shotgun (WGS) entry which is preliminary data.</text>
</comment>
<dbReference type="GO" id="GO:0052689">
    <property type="term" value="F:carboxylic ester hydrolase activity"/>
    <property type="evidence" value="ECO:0007669"/>
    <property type="project" value="InterPro"/>
</dbReference>